<dbReference type="PROSITE" id="PS50005">
    <property type="entry name" value="TPR"/>
    <property type="match status" value="3"/>
</dbReference>
<evidence type="ECO:0000256" key="14">
    <source>
        <dbReference type="PROSITE-ProRule" id="PRU00339"/>
    </source>
</evidence>
<keyword evidence="17" id="KW-1185">Reference proteome</keyword>
<dbReference type="GO" id="GO:0032259">
    <property type="term" value="P:methylation"/>
    <property type="evidence" value="ECO:0007669"/>
    <property type="project" value="UniProtKB-KW"/>
</dbReference>
<organism evidence="16 17">
    <name type="scientific">Ambispora leptoticha</name>
    <dbReference type="NCBI Taxonomy" id="144679"/>
    <lineage>
        <taxon>Eukaryota</taxon>
        <taxon>Fungi</taxon>
        <taxon>Fungi incertae sedis</taxon>
        <taxon>Mucoromycota</taxon>
        <taxon>Glomeromycotina</taxon>
        <taxon>Glomeromycetes</taxon>
        <taxon>Archaeosporales</taxon>
        <taxon>Ambisporaceae</taxon>
        <taxon>Ambispora</taxon>
    </lineage>
</organism>
<dbReference type="Gene3D" id="3.40.50.12710">
    <property type="match status" value="1"/>
</dbReference>
<dbReference type="InterPro" id="IPR038375">
    <property type="entry name" value="NDUFAF7_sf"/>
</dbReference>
<dbReference type="EMBL" id="CAJVPS010000744">
    <property type="protein sequence ID" value="CAG8506180.1"/>
    <property type="molecule type" value="Genomic_DNA"/>
</dbReference>
<dbReference type="GO" id="GO:0016567">
    <property type="term" value="P:protein ubiquitination"/>
    <property type="evidence" value="ECO:0007669"/>
    <property type="project" value="TreeGrafter"/>
</dbReference>
<evidence type="ECO:0000256" key="6">
    <source>
        <dbReference type="ARBA" id="ARBA00022679"/>
    </source>
</evidence>
<comment type="similarity">
    <text evidence="2">Belongs to the NDUFAF7 family.</text>
</comment>
<keyword evidence="8" id="KW-0498">Mitosis</keyword>
<dbReference type="Pfam" id="PF13181">
    <property type="entry name" value="TPR_8"/>
    <property type="match status" value="4"/>
</dbReference>
<sequence length="1002" mass="115607">MPPSTPPGPRSSRSTSQQPDPLGTPLYLHRPDAYVTPGNYATPPPTLKLFPNHLKNNSSAHASSTSTSVRQLAFSSPFFSSRDSVGSSAFSNYSTETKTEDRMRYWRNAALQYHMYETAAFWGNKLTSITGNPDDVYWLAQIYFMMGQYARAHSLLWNLLEISTACRILAAECSIKLEKYQEVFDILYEENPPEITEKANNHLDGSIKLEAYMCYLRGYAYAQQANLDQAKKNYKLAVVLDVRCFEAFNALISNHMMTSKEEWEFLNSLEFEEQCGKEDGTFIKMNYMAMLKKYDHVKEIEASREELEKTYSLVDNADVMLSRAEQLYAQCQFKDCLNVTTKILDIDTHNQACLPIHIACLHELREKNRLFLLSHELVEHYPDAAVTWFSVGCYYYLIGQNDEARKYFSKASTMDSRCGAAWVGFGHSFAVESEHDQAITAYSTASRLFQGSHLPTLFIGMQHLQANNFISAEEYLFTSYQICTGDPLALNELGAIEYFERALSLVVATKSRTQVKETTWMNLGHAYRKTGKLDIAESYFQKVAAISPPNANALSAIGYIYHIKENYSQAAMYYHEALGIKPSDLITQDLLVRPFNKIKPRTRNYTTIPSRALSFDLRELFEQPRNLDYASNYQLITAFDAAKADTIPKCSLMLVRDFIDNSLYNPYYGYFSKEAVIFSPENFDFNKIKDNLQFMRMLSKAYAAVENEVDETDKAARQVWHTSTELFKPWYGYAIAKYIVEKYKATENPHHELIIYEMGAGNGTLMLNILDYLKQFEYSIYQQTRYKDNFAHDAICYDTETEEPQQGIVITDEKGEYEDVYEPVTDPLILRYLSTREKTSYKTPILHKWRTLRKLRHRMPFAPSLSKPEFLPTKALLFLEIINEYFPRHRLLISDFFKLPDAIPGVDAPVVQTRFERTMVPCSTYMVQPGYFDIFFPTNFELLKSIYQVLRDDGKSGSQSEEIQVFTQKDFLKKYGDLERTRTRSGENPMLLYYENIKFLIT</sequence>
<dbReference type="PANTHER" id="PTHR12558:SF9">
    <property type="entry name" value="CELL DIVISION CYCLE PROTEIN 16 HOMOLOG"/>
    <property type="match status" value="1"/>
</dbReference>
<dbReference type="SUPFAM" id="SSF53335">
    <property type="entry name" value="S-adenosyl-L-methionine-dependent methyltransferases"/>
    <property type="match status" value="1"/>
</dbReference>
<dbReference type="Pfam" id="PF02636">
    <property type="entry name" value="Methyltransf_28"/>
    <property type="match status" value="2"/>
</dbReference>
<evidence type="ECO:0000256" key="3">
    <source>
        <dbReference type="ARBA" id="ARBA00011935"/>
    </source>
</evidence>
<dbReference type="GO" id="GO:0005680">
    <property type="term" value="C:anaphase-promoting complex"/>
    <property type="evidence" value="ECO:0007669"/>
    <property type="project" value="TreeGrafter"/>
</dbReference>
<keyword evidence="7" id="KW-0677">Repeat</keyword>
<dbReference type="InterPro" id="IPR011990">
    <property type="entry name" value="TPR-like_helical_dom_sf"/>
</dbReference>
<feature type="compositionally biased region" description="Low complexity" evidence="15">
    <location>
        <begin position="10"/>
        <end position="21"/>
    </location>
</feature>
<comment type="catalytic activity">
    <reaction evidence="13">
        <text>L-arginyl-[protein] + 2 S-adenosyl-L-methionine = N(omega),N(omega)'-dimethyl-L-arginyl-[protein] + 2 S-adenosyl-L-homocysteine + 2 H(+)</text>
        <dbReference type="Rhea" id="RHEA:48108"/>
        <dbReference type="Rhea" id="RHEA-COMP:10532"/>
        <dbReference type="Rhea" id="RHEA-COMP:11992"/>
        <dbReference type="ChEBI" id="CHEBI:15378"/>
        <dbReference type="ChEBI" id="CHEBI:29965"/>
        <dbReference type="ChEBI" id="CHEBI:57856"/>
        <dbReference type="ChEBI" id="CHEBI:59789"/>
        <dbReference type="ChEBI" id="CHEBI:88221"/>
        <dbReference type="EC" id="2.1.1.320"/>
    </reaction>
</comment>
<evidence type="ECO:0000313" key="17">
    <source>
        <dbReference type="Proteomes" id="UP000789508"/>
    </source>
</evidence>
<evidence type="ECO:0000256" key="7">
    <source>
        <dbReference type="ARBA" id="ARBA00022737"/>
    </source>
</evidence>
<keyword evidence="5" id="KW-0132">Cell division</keyword>
<evidence type="ECO:0000256" key="15">
    <source>
        <dbReference type="SAM" id="MobiDB-lite"/>
    </source>
</evidence>
<dbReference type="InterPro" id="IPR029063">
    <property type="entry name" value="SAM-dependent_MTases_sf"/>
</dbReference>
<evidence type="ECO:0000256" key="1">
    <source>
        <dbReference type="ARBA" id="ARBA00004173"/>
    </source>
</evidence>
<dbReference type="AlphaFoldDB" id="A0A9N9F2V3"/>
<name>A0A9N9F2V3_9GLOM</name>
<evidence type="ECO:0000256" key="11">
    <source>
        <dbReference type="ARBA" id="ARBA00023128"/>
    </source>
</evidence>
<keyword evidence="12" id="KW-0131">Cell cycle</keyword>
<evidence type="ECO:0000256" key="13">
    <source>
        <dbReference type="ARBA" id="ARBA00048612"/>
    </source>
</evidence>
<protein>
    <recommendedName>
        <fullName evidence="3">type II protein arginine methyltransferase</fullName>
        <ecNumber evidence="3">2.1.1.320</ecNumber>
    </recommendedName>
</protein>
<dbReference type="SUPFAM" id="SSF48452">
    <property type="entry name" value="TPR-like"/>
    <property type="match status" value="2"/>
</dbReference>
<dbReference type="InterPro" id="IPR003788">
    <property type="entry name" value="NDUFAF7"/>
</dbReference>
<dbReference type="GO" id="GO:0051301">
    <property type="term" value="P:cell division"/>
    <property type="evidence" value="ECO:0007669"/>
    <property type="project" value="UniProtKB-KW"/>
</dbReference>
<dbReference type="SMART" id="SM00028">
    <property type="entry name" value="TPR"/>
    <property type="match status" value="6"/>
</dbReference>
<dbReference type="Proteomes" id="UP000789508">
    <property type="component" value="Unassembled WGS sequence"/>
</dbReference>
<dbReference type="Gene3D" id="1.25.40.10">
    <property type="entry name" value="Tetratricopeptide repeat domain"/>
    <property type="match status" value="1"/>
</dbReference>
<dbReference type="PANTHER" id="PTHR12558">
    <property type="entry name" value="CELL DIVISION CYCLE 16,23,27"/>
    <property type="match status" value="1"/>
</dbReference>
<dbReference type="GO" id="GO:0005739">
    <property type="term" value="C:mitochondrion"/>
    <property type="evidence" value="ECO:0007669"/>
    <property type="project" value="UniProtKB-SubCell"/>
</dbReference>
<comment type="caution">
    <text evidence="16">The sequence shown here is derived from an EMBL/GenBank/DDBJ whole genome shotgun (WGS) entry which is preliminary data.</text>
</comment>
<dbReference type="InterPro" id="IPR019734">
    <property type="entry name" value="TPR_rpt"/>
</dbReference>
<dbReference type="Pfam" id="PF12895">
    <property type="entry name" value="ANAPC3"/>
    <property type="match status" value="1"/>
</dbReference>
<dbReference type="GO" id="GO:0045842">
    <property type="term" value="P:positive regulation of mitotic metaphase/anaphase transition"/>
    <property type="evidence" value="ECO:0007669"/>
    <property type="project" value="TreeGrafter"/>
</dbReference>
<evidence type="ECO:0000256" key="8">
    <source>
        <dbReference type="ARBA" id="ARBA00022776"/>
    </source>
</evidence>
<keyword evidence="6" id="KW-0808">Transferase</keyword>
<dbReference type="GO" id="GO:0035243">
    <property type="term" value="F:protein-arginine omega-N symmetric methyltransferase activity"/>
    <property type="evidence" value="ECO:0007669"/>
    <property type="project" value="UniProtKB-EC"/>
</dbReference>
<accession>A0A9N9F2V3</accession>
<evidence type="ECO:0000256" key="4">
    <source>
        <dbReference type="ARBA" id="ARBA00022603"/>
    </source>
</evidence>
<feature type="repeat" description="TPR" evidence="14">
    <location>
        <begin position="385"/>
        <end position="418"/>
    </location>
</feature>
<evidence type="ECO:0000256" key="5">
    <source>
        <dbReference type="ARBA" id="ARBA00022618"/>
    </source>
</evidence>
<dbReference type="GO" id="GO:0031145">
    <property type="term" value="P:anaphase-promoting complex-dependent catabolic process"/>
    <property type="evidence" value="ECO:0007669"/>
    <property type="project" value="TreeGrafter"/>
</dbReference>
<keyword evidence="4" id="KW-0489">Methyltransferase</keyword>
<evidence type="ECO:0000256" key="9">
    <source>
        <dbReference type="ARBA" id="ARBA00022786"/>
    </source>
</evidence>
<feature type="repeat" description="TPR" evidence="14">
    <location>
        <begin position="517"/>
        <end position="550"/>
    </location>
</feature>
<reference evidence="16" key="1">
    <citation type="submission" date="2021-06" db="EMBL/GenBank/DDBJ databases">
        <authorList>
            <person name="Kallberg Y."/>
            <person name="Tangrot J."/>
            <person name="Rosling A."/>
        </authorList>
    </citation>
    <scope>NUCLEOTIDE SEQUENCE</scope>
    <source>
        <strain evidence="16">FL130A</strain>
    </source>
</reference>
<keyword evidence="10 14" id="KW-0802">TPR repeat</keyword>
<comment type="subcellular location">
    <subcellularLocation>
        <location evidence="1">Mitochondrion</location>
    </subcellularLocation>
</comment>
<dbReference type="EC" id="2.1.1.320" evidence="3"/>
<evidence type="ECO:0000256" key="2">
    <source>
        <dbReference type="ARBA" id="ARBA00005891"/>
    </source>
</evidence>
<evidence type="ECO:0000256" key="10">
    <source>
        <dbReference type="ARBA" id="ARBA00022803"/>
    </source>
</evidence>
<keyword evidence="9" id="KW-0833">Ubl conjugation pathway</keyword>
<evidence type="ECO:0000313" key="16">
    <source>
        <dbReference type="EMBL" id="CAG8506180.1"/>
    </source>
</evidence>
<feature type="region of interest" description="Disordered" evidence="15">
    <location>
        <begin position="1"/>
        <end position="29"/>
    </location>
</feature>
<evidence type="ECO:0000256" key="12">
    <source>
        <dbReference type="ARBA" id="ARBA00023306"/>
    </source>
</evidence>
<keyword evidence="11" id="KW-0496">Mitochondrion</keyword>
<dbReference type="OrthoDB" id="10006270at2759"/>
<proteinExistence type="inferred from homology"/>
<gene>
    <name evidence="16" type="ORF">ALEPTO_LOCUS3735</name>
</gene>
<feature type="repeat" description="TPR" evidence="14">
    <location>
        <begin position="551"/>
        <end position="584"/>
    </location>
</feature>